<accession>A0A3P4AZ13</accession>
<organism evidence="1 2">
    <name type="scientific">Pigmentiphaga humi</name>
    <dbReference type="NCBI Taxonomy" id="2478468"/>
    <lineage>
        <taxon>Bacteria</taxon>
        <taxon>Pseudomonadati</taxon>
        <taxon>Pseudomonadota</taxon>
        <taxon>Betaproteobacteria</taxon>
        <taxon>Burkholderiales</taxon>
        <taxon>Alcaligenaceae</taxon>
        <taxon>Pigmentiphaga</taxon>
    </lineage>
</organism>
<dbReference type="Proteomes" id="UP000277294">
    <property type="component" value="Unassembled WGS sequence"/>
</dbReference>
<evidence type="ECO:0000313" key="1">
    <source>
        <dbReference type="EMBL" id="VCU69002.1"/>
    </source>
</evidence>
<gene>
    <name evidence="1" type="ORF">PIGHUM_01061</name>
</gene>
<keyword evidence="2" id="KW-1185">Reference proteome</keyword>
<dbReference type="PANTHER" id="PTHR21180:SF32">
    <property type="entry name" value="ENDONUCLEASE_EXONUCLEASE_PHOSPHATASE FAMILY DOMAIN-CONTAINING PROTEIN 1"/>
    <property type="match status" value="1"/>
</dbReference>
<protein>
    <submittedName>
        <fullName evidence="1">Helix-hairpin-helix motif protein</fullName>
    </submittedName>
</protein>
<reference evidence="1 2" key="1">
    <citation type="submission" date="2018-10" db="EMBL/GenBank/DDBJ databases">
        <authorList>
            <person name="Criscuolo A."/>
        </authorList>
    </citation>
    <scope>NUCLEOTIDE SEQUENCE [LARGE SCALE GENOMIC DNA]</scope>
    <source>
        <strain evidence="1">DnA1</strain>
    </source>
</reference>
<proteinExistence type="predicted"/>
<dbReference type="RefSeq" id="WP_246012925.1">
    <property type="nucleotide sequence ID" value="NZ_UWPJ01000009.1"/>
</dbReference>
<evidence type="ECO:0000313" key="2">
    <source>
        <dbReference type="Proteomes" id="UP000277294"/>
    </source>
</evidence>
<dbReference type="Pfam" id="PF12836">
    <property type="entry name" value="HHH_3"/>
    <property type="match status" value="1"/>
</dbReference>
<dbReference type="SUPFAM" id="SSF47781">
    <property type="entry name" value="RuvA domain 2-like"/>
    <property type="match status" value="1"/>
</dbReference>
<dbReference type="InterPro" id="IPR051675">
    <property type="entry name" value="Endo/Exo/Phosphatase_dom_1"/>
</dbReference>
<dbReference type="PANTHER" id="PTHR21180">
    <property type="entry name" value="ENDONUCLEASE/EXONUCLEASE/PHOSPHATASE FAMILY DOMAIN-CONTAINING PROTEIN 1"/>
    <property type="match status" value="1"/>
</dbReference>
<name>A0A3P4AZ13_9BURK</name>
<dbReference type="Gene3D" id="1.10.150.280">
    <property type="entry name" value="AF1531-like domain"/>
    <property type="match status" value="1"/>
</dbReference>
<dbReference type="EMBL" id="UWPJ01000009">
    <property type="protein sequence ID" value="VCU69002.1"/>
    <property type="molecule type" value="Genomic_DNA"/>
</dbReference>
<dbReference type="AlphaFoldDB" id="A0A3P4AZ13"/>
<dbReference type="InterPro" id="IPR010994">
    <property type="entry name" value="RuvA_2-like"/>
</dbReference>
<sequence>MNPFLDPTRAEPHPQPFRLRGVRRRAGRLAMAAGLGLGMIAQAQAVDVNSASQAQLESLRGIGPKTAAGIVQARTRGGPFLSFDDLSERVRGLGAKRLQGLRAAGLTLGGQAREAPPVMVNMPPKGKGKGG</sequence>